<feature type="compositionally biased region" description="Basic and acidic residues" evidence="1">
    <location>
        <begin position="147"/>
        <end position="159"/>
    </location>
</feature>
<feature type="region of interest" description="Disordered" evidence="1">
    <location>
        <begin position="1"/>
        <end position="20"/>
    </location>
</feature>
<protein>
    <submittedName>
        <fullName evidence="2">Uncharacterized protein</fullName>
    </submittedName>
</protein>
<feature type="region of interest" description="Disordered" evidence="1">
    <location>
        <begin position="147"/>
        <end position="186"/>
    </location>
</feature>
<organism evidence="2 3">
    <name type="scientific">Marasmius crinis-equi</name>
    <dbReference type="NCBI Taxonomy" id="585013"/>
    <lineage>
        <taxon>Eukaryota</taxon>
        <taxon>Fungi</taxon>
        <taxon>Dikarya</taxon>
        <taxon>Basidiomycota</taxon>
        <taxon>Agaricomycotina</taxon>
        <taxon>Agaricomycetes</taxon>
        <taxon>Agaricomycetidae</taxon>
        <taxon>Agaricales</taxon>
        <taxon>Marasmiineae</taxon>
        <taxon>Marasmiaceae</taxon>
        <taxon>Marasmius</taxon>
    </lineage>
</organism>
<dbReference type="EMBL" id="JBAHYK010002741">
    <property type="protein sequence ID" value="KAL0564507.1"/>
    <property type="molecule type" value="Genomic_DNA"/>
</dbReference>
<accession>A0ABR3ENN8</accession>
<name>A0ABR3ENN8_9AGAR</name>
<evidence type="ECO:0000256" key="1">
    <source>
        <dbReference type="SAM" id="MobiDB-lite"/>
    </source>
</evidence>
<evidence type="ECO:0000313" key="2">
    <source>
        <dbReference type="EMBL" id="KAL0564507.1"/>
    </source>
</evidence>
<dbReference type="Proteomes" id="UP001465976">
    <property type="component" value="Unassembled WGS sequence"/>
</dbReference>
<evidence type="ECO:0000313" key="3">
    <source>
        <dbReference type="Proteomes" id="UP001465976"/>
    </source>
</evidence>
<comment type="caution">
    <text evidence="2">The sequence shown here is derived from an EMBL/GenBank/DDBJ whole genome shotgun (WGS) entry which is preliminary data.</text>
</comment>
<feature type="region of interest" description="Disordered" evidence="1">
    <location>
        <begin position="95"/>
        <end position="120"/>
    </location>
</feature>
<keyword evidence="3" id="KW-1185">Reference proteome</keyword>
<feature type="non-terminal residue" evidence="2">
    <location>
        <position position="278"/>
    </location>
</feature>
<gene>
    <name evidence="2" type="ORF">V5O48_017540</name>
</gene>
<proteinExistence type="predicted"/>
<reference evidence="2 3" key="1">
    <citation type="submission" date="2024-02" db="EMBL/GenBank/DDBJ databases">
        <title>A draft genome for the cacao thread blight pathogen Marasmius crinis-equi.</title>
        <authorList>
            <person name="Cohen S.P."/>
            <person name="Baruah I.K."/>
            <person name="Amoako-Attah I."/>
            <person name="Bukari Y."/>
            <person name="Meinhardt L.W."/>
            <person name="Bailey B.A."/>
        </authorList>
    </citation>
    <scope>NUCLEOTIDE SEQUENCE [LARGE SCALE GENOMIC DNA]</scope>
    <source>
        <strain evidence="2 3">GH-76</strain>
    </source>
</reference>
<feature type="compositionally biased region" description="Polar residues" evidence="1">
    <location>
        <begin position="160"/>
        <end position="171"/>
    </location>
</feature>
<sequence>MKSGVLVHSRTSSPSVDDEKTSLGLLHEGTALHDRYCPSFRGDPTLRLNPIIPPESSQPRHTQSLPSVSPLLITSDAFDLDPTYLSTTLPSVDSTGTTEILAHGNPRQRVSNSFRPAKLPSPPSSAILLLPPKPAVAIQIPKSPLFTRRDLPATEDNRFSDSSTPQRSSLKAETPLDSAGTPLTLSLPVATPENAQDAPGPVEFRAPVQNTSTVSDDAVEHSSSDKQAQVTAQWYKPAPGRTARGMCAHDWGKRIDGHRQDFEIYWRGLPKNNPNEFQ</sequence>